<evidence type="ECO:0000256" key="1">
    <source>
        <dbReference type="SAM" id="MobiDB-lite"/>
    </source>
</evidence>
<protein>
    <recommendedName>
        <fullName evidence="4">NAC domain-containing protein</fullName>
    </recommendedName>
</protein>
<evidence type="ECO:0000313" key="2">
    <source>
        <dbReference type="EMBL" id="CAK7348008.1"/>
    </source>
</evidence>
<proteinExistence type="predicted"/>
<evidence type="ECO:0000313" key="3">
    <source>
        <dbReference type="Proteomes" id="UP001314170"/>
    </source>
</evidence>
<accession>A0AAV1SCK8</accession>
<organism evidence="2 3">
    <name type="scientific">Dovyalis caffra</name>
    <dbReference type="NCBI Taxonomy" id="77055"/>
    <lineage>
        <taxon>Eukaryota</taxon>
        <taxon>Viridiplantae</taxon>
        <taxon>Streptophyta</taxon>
        <taxon>Embryophyta</taxon>
        <taxon>Tracheophyta</taxon>
        <taxon>Spermatophyta</taxon>
        <taxon>Magnoliopsida</taxon>
        <taxon>eudicotyledons</taxon>
        <taxon>Gunneridae</taxon>
        <taxon>Pentapetalae</taxon>
        <taxon>rosids</taxon>
        <taxon>fabids</taxon>
        <taxon>Malpighiales</taxon>
        <taxon>Salicaceae</taxon>
        <taxon>Flacourtieae</taxon>
        <taxon>Dovyalis</taxon>
    </lineage>
</organism>
<reference evidence="2 3" key="1">
    <citation type="submission" date="2024-01" db="EMBL/GenBank/DDBJ databases">
        <authorList>
            <person name="Waweru B."/>
        </authorList>
    </citation>
    <scope>NUCLEOTIDE SEQUENCE [LARGE SCALE GENOMIC DNA]</scope>
</reference>
<feature type="region of interest" description="Disordered" evidence="1">
    <location>
        <begin position="40"/>
        <end position="67"/>
    </location>
</feature>
<sequence length="361" mass="40418">MWNGIQSHQLLLNEAGSAEYNTVFEGQYVLCRLKKKSEDEKIKKGEQNRQIAPVSDYEAEPSQSMASDYEDKSRSEMTLKSACNESKLSHHVASDHFENQNSNELVNNSACQVSEFSHYMASDFRNQNSNKLMSNSAYDGSGSSHSPTFNSETQYLNQPTVDSAYNGSKSHYKAFDSETQISNNIIIVPTDEDRLLAFEKWLMTPDLKNQELPFQHEGKRGPSVAIPSEFIKKLTSDSESTSLMAFDFNSQNLDKEIDISAFDEGDWSSPTATPPDFGNQNPCKKTDMSSTLEEDYSSFLEASFSDNDLADVALPEVSPELLAELERFFEQDNSPNTALDQLPVCMEESHSYMAFDACAST</sequence>
<dbReference type="EMBL" id="CAWUPB010001173">
    <property type="protein sequence ID" value="CAK7348008.1"/>
    <property type="molecule type" value="Genomic_DNA"/>
</dbReference>
<feature type="compositionally biased region" description="Polar residues" evidence="1">
    <location>
        <begin position="278"/>
        <end position="288"/>
    </location>
</feature>
<evidence type="ECO:0008006" key="4">
    <source>
        <dbReference type="Google" id="ProtNLM"/>
    </source>
</evidence>
<gene>
    <name evidence="2" type="ORF">DCAF_LOCUS20700</name>
</gene>
<feature type="region of interest" description="Disordered" evidence="1">
    <location>
        <begin position="265"/>
        <end position="288"/>
    </location>
</feature>
<dbReference type="AlphaFoldDB" id="A0AAV1SCK8"/>
<dbReference type="Proteomes" id="UP001314170">
    <property type="component" value="Unassembled WGS sequence"/>
</dbReference>
<name>A0AAV1SCK8_9ROSI</name>
<keyword evidence="3" id="KW-1185">Reference proteome</keyword>
<comment type="caution">
    <text evidence="2">The sequence shown here is derived from an EMBL/GenBank/DDBJ whole genome shotgun (WGS) entry which is preliminary data.</text>
</comment>